<dbReference type="InterPro" id="IPR010753">
    <property type="entry name" value="DUF1330"/>
</dbReference>
<dbReference type="Pfam" id="PF07045">
    <property type="entry name" value="DUF1330"/>
    <property type="match status" value="1"/>
</dbReference>
<dbReference type="PANTHER" id="PTHR41521:SF4">
    <property type="entry name" value="BLR0684 PROTEIN"/>
    <property type="match status" value="1"/>
</dbReference>
<proteinExistence type="predicted"/>
<dbReference type="EMBL" id="JAAQPH010000015">
    <property type="protein sequence ID" value="NIA70680.1"/>
    <property type="molecule type" value="Genomic_DNA"/>
</dbReference>
<organism evidence="2 3">
    <name type="scientific">Pelagibius litoralis</name>
    <dbReference type="NCBI Taxonomy" id="374515"/>
    <lineage>
        <taxon>Bacteria</taxon>
        <taxon>Pseudomonadati</taxon>
        <taxon>Pseudomonadota</taxon>
        <taxon>Alphaproteobacteria</taxon>
        <taxon>Rhodospirillales</taxon>
        <taxon>Rhodovibrionaceae</taxon>
        <taxon>Pelagibius</taxon>
    </lineage>
</organism>
<dbReference type="Proteomes" id="UP000761264">
    <property type="component" value="Unassembled WGS sequence"/>
</dbReference>
<name>A0A967KEC6_9PROT</name>
<sequence>MVAYWIAHVTVTDDAVYGEYAKLATQAVTNHGGRFLARGGRHVTKEGTDHARNVVAEFPSFEAAVGCYDSPEYQEALTYASRSSERHLSIIEGV</sequence>
<accession>A0A967KEC6</accession>
<evidence type="ECO:0000313" key="3">
    <source>
        <dbReference type="Proteomes" id="UP000761264"/>
    </source>
</evidence>
<dbReference type="RefSeq" id="WP_167227533.1">
    <property type="nucleotide sequence ID" value="NZ_JAAQPH010000015.1"/>
</dbReference>
<dbReference type="AlphaFoldDB" id="A0A967KEC6"/>
<dbReference type="PANTHER" id="PTHR41521">
    <property type="match status" value="1"/>
</dbReference>
<evidence type="ECO:0000259" key="1">
    <source>
        <dbReference type="Pfam" id="PF07045"/>
    </source>
</evidence>
<protein>
    <submittedName>
        <fullName evidence="2">DUF1330 domain-containing protein</fullName>
    </submittedName>
</protein>
<dbReference type="SUPFAM" id="SSF54909">
    <property type="entry name" value="Dimeric alpha+beta barrel"/>
    <property type="match status" value="1"/>
</dbReference>
<comment type="caution">
    <text evidence="2">The sequence shown here is derived from an EMBL/GenBank/DDBJ whole genome shotgun (WGS) entry which is preliminary data.</text>
</comment>
<gene>
    <name evidence="2" type="ORF">HBA54_18950</name>
</gene>
<dbReference type="InterPro" id="IPR011008">
    <property type="entry name" value="Dimeric_a/b-barrel"/>
</dbReference>
<evidence type="ECO:0000313" key="2">
    <source>
        <dbReference type="EMBL" id="NIA70680.1"/>
    </source>
</evidence>
<feature type="domain" description="DUF1330" evidence="1">
    <location>
        <begin position="3"/>
        <end position="94"/>
    </location>
</feature>
<reference evidence="2" key="1">
    <citation type="submission" date="2020-03" db="EMBL/GenBank/DDBJ databases">
        <title>Genome of Pelagibius litoralis DSM 21314T.</title>
        <authorList>
            <person name="Wang G."/>
        </authorList>
    </citation>
    <scope>NUCLEOTIDE SEQUENCE</scope>
    <source>
        <strain evidence="2">DSM 21314</strain>
    </source>
</reference>
<dbReference type="Gene3D" id="3.30.70.100">
    <property type="match status" value="1"/>
</dbReference>
<keyword evidence="3" id="KW-1185">Reference proteome</keyword>